<feature type="compositionally biased region" description="Basic and acidic residues" evidence="1">
    <location>
        <begin position="557"/>
        <end position="578"/>
    </location>
</feature>
<feature type="compositionally biased region" description="Gly residues" evidence="1">
    <location>
        <begin position="207"/>
        <end position="216"/>
    </location>
</feature>
<dbReference type="EnsemblMetazoa" id="AQUA006883-RA">
    <property type="protein sequence ID" value="AQUA006883-PA"/>
    <property type="gene ID" value="AQUA006883"/>
</dbReference>
<evidence type="ECO:0000256" key="1">
    <source>
        <dbReference type="SAM" id="MobiDB-lite"/>
    </source>
</evidence>
<reference evidence="2" key="1">
    <citation type="submission" date="2020-05" db="UniProtKB">
        <authorList>
            <consortium name="EnsemblMetazoa"/>
        </authorList>
    </citation>
    <scope>IDENTIFICATION</scope>
    <source>
        <strain evidence="2">SANGQUA</strain>
    </source>
</reference>
<feature type="region of interest" description="Disordered" evidence="1">
    <location>
        <begin position="328"/>
        <end position="365"/>
    </location>
</feature>
<dbReference type="Proteomes" id="UP000076407">
    <property type="component" value="Unassembled WGS sequence"/>
</dbReference>
<feature type="region of interest" description="Disordered" evidence="1">
    <location>
        <begin position="859"/>
        <end position="884"/>
    </location>
</feature>
<feature type="compositionally biased region" description="Basic and acidic residues" evidence="1">
    <location>
        <begin position="336"/>
        <end position="356"/>
    </location>
</feature>
<accession>A0A182XAP3</accession>
<organism evidence="2 3">
    <name type="scientific">Anopheles quadriannulatus</name>
    <name type="common">Mosquito</name>
    <dbReference type="NCBI Taxonomy" id="34691"/>
    <lineage>
        <taxon>Eukaryota</taxon>
        <taxon>Metazoa</taxon>
        <taxon>Ecdysozoa</taxon>
        <taxon>Arthropoda</taxon>
        <taxon>Hexapoda</taxon>
        <taxon>Insecta</taxon>
        <taxon>Pterygota</taxon>
        <taxon>Neoptera</taxon>
        <taxon>Endopterygota</taxon>
        <taxon>Diptera</taxon>
        <taxon>Nematocera</taxon>
        <taxon>Culicoidea</taxon>
        <taxon>Culicidae</taxon>
        <taxon>Anophelinae</taxon>
        <taxon>Anopheles</taxon>
    </lineage>
</organism>
<feature type="region of interest" description="Disordered" evidence="1">
    <location>
        <begin position="557"/>
        <end position="582"/>
    </location>
</feature>
<dbReference type="AlphaFoldDB" id="A0A182XAP3"/>
<dbReference type="VEuPathDB" id="VectorBase:AQUA006883"/>
<feature type="compositionally biased region" description="Basic and acidic residues" evidence="1">
    <location>
        <begin position="457"/>
        <end position="466"/>
    </location>
</feature>
<feature type="compositionally biased region" description="Polar residues" evidence="1">
    <location>
        <begin position="467"/>
        <end position="479"/>
    </location>
</feature>
<proteinExistence type="predicted"/>
<name>A0A182XAP3_ANOQN</name>
<evidence type="ECO:0000313" key="3">
    <source>
        <dbReference type="Proteomes" id="UP000076407"/>
    </source>
</evidence>
<evidence type="ECO:0000313" key="2">
    <source>
        <dbReference type="EnsemblMetazoa" id="AQUA006883-PA"/>
    </source>
</evidence>
<feature type="region of interest" description="Disordered" evidence="1">
    <location>
        <begin position="206"/>
        <end position="265"/>
    </location>
</feature>
<keyword evidence="3" id="KW-1185">Reference proteome</keyword>
<feature type="region of interest" description="Disordered" evidence="1">
    <location>
        <begin position="601"/>
        <end position="625"/>
    </location>
</feature>
<sequence length="908" mass="99492">MREDDDECFTEDESVAEPRSLSAMRSGFKALYDELDRLGEQATLTVESIEQERASEKDVLNKEDIADLIRYARTFIRETRKTFATVDEHGVQCGPERRSNKKVSTPKAWKQPIVVERTVEREVLTVCENRRRSAVTVIQQTVPRDDAGALSDDPEVGRVTMSTAGERSIQTEPLNNTVAVETLPEVRSIGTNVNFVSPRAKRTNVLGAGGGGGGGTPSVRSAATRPVKCPSAPEHRVRAAIKTRPPPPATVPAATASRKPLGRPTFSDGQFKLLFDRFIQMQSEKYPDAAKDHAEHLENVVIEQVEKAKPPPQEPDSVEPALVKVNGGEEDSTIPAKDKNDNKAVEKSTTEEKAPDTDENAGESLGFTSHILPSLSIKGRWDANLKVQQTGSIAIVDPRDMSCDKLQNDNVKYVELNQAPPVKHLNTDIRNGAAEDIKQDLETEIAPKLSKLRVEVADKPDAHSNSESENTATEVTSSGEEAGGGLPTIRIPRSVCKLTKHNNKPNKYLDPFVNRKRKEFSTKKRPEVSLDIFDEDSSCSSTEDDLEEDDIRVLLNWKDDRPSETSDSVSREAEREKTLPTSVQCQRSLLEVSSIPALRSPAELSRAAVGGTSESDHDPTFSGQSSSRFLDNLRIWKSAVDMQSRNMKMSNELAEDLAALKDNLQKIAEESAKVVKIAQNVKSSASKVKESYPAQFVPMRPASSASSARRSKSCECFGCQHTFEERPPSSRPVFSSPPYDYKKFQRTVFESNPRYAKTIRKICEFGGRERTLSAARPERDESVRKAAQKFLQSLQGTTITEKSCCSSRSSPVLLRTPSKSVSSRSDGLVGTIDYGGPVISENEYDTDSEVVSVCSSSTCDTPFSGDTKSNGSSAGQIGTGEGTDLSSLTSNFHAQCDLGEVLSPGEIK</sequence>
<protein>
    <submittedName>
        <fullName evidence="2">Uncharacterized protein</fullName>
    </submittedName>
</protein>
<feature type="compositionally biased region" description="Polar residues" evidence="1">
    <location>
        <begin position="864"/>
        <end position="876"/>
    </location>
</feature>
<feature type="region of interest" description="Disordered" evidence="1">
    <location>
        <begin position="457"/>
        <end position="488"/>
    </location>
</feature>